<dbReference type="AlphaFoldDB" id="A0A364KVY4"/>
<dbReference type="FunFam" id="1.20.940.10:FF:000008">
    <property type="entry name" value="Related to potassium channel regulatory factor"/>
    <property type="match status" value="1"/>
</dbReference>
<evidence type="ECO:0000256" key="4">
    <source>
        <dbReference type="ARBA" id="ARBA00022664"/>
    </source>
</evidence>
<keyword evidence="4" id="KW-0507">mRNA processing</keyword>
<dbReference type="InterPro" id="IPR007219">
    <property type="entry name" value="XnlR_reg_dom"/>
</dbReference>
<dbReference type="GO" id="GO:0005682">
    <property type="term" value="C:U5 snRNP"/>
    <property type="evidence" value="ECO:0007669"/>
    <property type="project" value="TreeGrafter"/>
</dbReference>
<dbReference type="PANTHER" id="PTHR13007:SF19">
    <property type="entry name" value="PRE-MRNA-SPLICING FACTOR 18"/>
    <property type="match status" value="1"/>
</dbReference>
<comment type="similarity">
    <text evidence="2">Belongs to the PRP18 family.</text>
</comment>
<dbReference type="GO" id="GO:0003677">
    <property type="term" value="F:DNA binding"/>
    <property type="evidence" value="ECO:0007669"/>
    <property type="project" value="InterPro"/>
</dbReference>
<evidence type="ECO:0000313" key="10">
    <source>
        <dbReference type="EMBL" id="RAO67710.1"/>
    </source>
</evidence>
<dbReference type="OrthoDB" id="3257981at2759"/>
<protein>
    <recommendedName>
        <fullName evidence="3">Pre-mRNA-splicing factor 18</fullName>
    </recommendedName>
</protein>
<feature type="compositionally biased region" description="Basic and acidic residues" evidence="8">
    <location>
        <begin position="10"/>
        <end position="25"/>
    </location>
</feature>
<dbReference type="InterPro" id="IPR039979">
    <property type="entry name" value="PRPF18"/>
</dbReference>
<dbReference type="Pfam" id="PF03659">
    <property type="entry name" value="Glyco_hydro_71"/>
    <property type="match status" value="1"/>
</dbReference>
<evidence type="ECO:0000256" key="1">
    <source>
        <dbReference type="ARBA" id="ARBA00004123"/>
    </source>
</evidence>
<evidence type="ECO:0000256" key="6">
    <source>
        <dbReference type="ARBA" id="ARBA00023187"/>
    </source>
</evidence>
<organism evidence="10 11">
    <name type="scientific">Talaromyces amestolkiae</name>
    <dbReference type="NCBI Taxonomy" id="1196081"/>
    <lineage>
        <taxon>Eukaryota</taxon>
        <taxon>Fungi</taxon>
        <taxon>Dikarya</taxon>
        <taxon>Ascomycota</taxon>
        <taxon>Pezizomycotina</taxon>
        <taxon>Eurotiomycetes</taxon>
        <taxon>Eurotiomycetidae</taxon>
        <taxon>Eurotiales</taxon>
        <taxon>Trichocomaceae</taxon>
        <taxon>Talaromyces</taxon>
        <taxon>Talaromyces sect. Talaromyces</taxon>
    </lineage>
</organism>
<evidence type="ECO:0000259" key="9">
    <source>
        <dbReference type="SMART" id="SM00500"/>
    </source>
</evidence>
<dbReference type="Pfam" id="PF02840">
    <property type="entry name" value="Prp18"/>
    <property type="match status" value="1"/>
</dbReference>
<dbReference type="GO" id="GO:0008270">
    <property type="term" value="F:zinc ion binding"/>
    <property type="evidence" value="ECO:0007669"/>
    <property type="project" value="InterPro"/>
</dbReference>
<keyword evidence="11" id="KW-1185">Reference proteome</keyword>
<dbReference type="Proteomes" id="UP000249363">
    <property type="component" value="Unassembled WGS sequence"/>
</dbReference>
<dbReference type="Gene3D" id="1.20.940.10">
    <property type="entry name" value="Functional domain of the splicing factor Prp18"/>
    <property type="match status" value="1"/>
</dbReference>
<dbReference type="Pfam" id="PF04082">
    <property type="entry name" value="Fungal_trans"/>
    <property type="match status" value="1"/>
</dbReference>
<name>A0A364KVY4_TALAM</name>
<proteinExistence type="inferred from homology"/>
<evidence type="ECO:0000256" key="3">
    <source>
        <dbReference type="ARBA" id="ARBA00018242"/>
    </source>
</evidence>
<dbReference type="Pfam" id="PF08799">
    <property type="entry name" value="PRP4"/>
    <property type="match status" value="1"/>
</dbReference>
<feature type="domain" description="Pre-mRNA processing factor 4 (PRP4)-like" evidence="9">
    <location>
        <begin position="129"/>
        <end position="181"/>
    </location>
</feature>
<dbReference type="InterPro" id="IPR036285">
    <property type="entry name" value="PRP4-like_sf"/>
</dbReference>
<dbReference type="CDD" id="cd11577">
    <property type="entry name" value="GH71"/>
    <property type="match status" value="1"/>
</dbReference>
<dbReference type="SUPFAM" id="SSF158230">
    <property type="entry name" value="PRP4-like"/>
    <property type="match status" value="1"/>
</dbReference>
<evidence type="ECO:0000256" key="5">
    <source>
        <dbReference type="ARBA" id="ARBA00022728"/>
    </source>
</evidence>
<feature type="region of interest" description="Disordered" evidence="8">
    <location>
        <begin position="49"/>
        <end position="129"/>
    </location>
</feature>
<reference evidence="10 11" key="1">
    <citation type="journal article" date="2017" name="Biotechnol. Biofuels">
        <title>Differential beta-glucosidase expression as a function of carbon source availability in Talaromyces amestolkiae: a genomic and proteomic approach.</title>
        <authorList>
            <person name="de Eugenio L.I."/>
            <person name="Mendez-Liter J.A."/>
            <person name="Nieto-Dominguez M."/>
            <person name="Alonso L."/>
            <person name="Gil-Munoz J."/>
            <person name="Barriuso J."/>
            <person name="Prieto A."/>
            <person name="Martinez M.J."/>
        </authorList>
    </citation>
    <scope>NUCLEOTIDE SEQUENCE [LARGE SCALE GENOMIC DNA]</scope>
    <source>
        <strain evidence="10 11">CIB</strain>
    </source>
</reference>
<feature type="compositionally biased region" description="Basic and acidic residues" evidence="8">
    <location>
        <begin position="49"/>
        <end position="94"/>
    </location>
</feature>
<dbReference type="EMBL" id="MIKG01000006">
    <property type="protein sequence ID" value="RAO67710.1"/>
    <property type="molecule type" value="Genomic_DNA"/>
</dbReference>
<dbReference type="GO" id="GO:0051118">
    <property type="term" value="F:glucan endo-1,3-alpha-glucosidase activity"/>
    <property type="evidence" value="ECO:0007669"/>
    <property type="project" value="InterPro"/>
</dbReference>
<gene>
    <name evidence="10" type="ORF">BHQ10_003722</name>
</gene>
<evidence type="ECO:0000256" key="2">
    <source>
        <dbReference type="ARBA" id="ARBA00008137"/>
    </source>
</evidence>
<dbReference type="PANTHER" id="PTHR13007">
    <property type="entry name" value="PRE-MRNA SPLICING FACTOR-RELATED"/>
    <property type="match status" value="1"/>
</dbReference>
<dbReference type="GeneID" id="63792938"/>
<evidence type="ECO:0000256" key="7">
    <source>
        <dbReference type="ARBA" id="ARBA00023242"/>
    </source>
</evidence>
<dbReference type="GO" id="GO:0046540">
    <property type="term" value="C:U4/U6 x U5 tri-snRNP complex"/>
    <property type="evidence" value="ECO:0007669"/>
    <property type="project" value="TreeGrafter"/>
</dbReference>
<dbReference type="GO" id="GO:0006351">
    <property type="term" value="P:DNA-templated transcription"/>
    <property type="evidence" value="ECO:0007669"/>
    <property type="project" value="InterPro"/>
</dbReference>
<evidence type="ECO:0000256" key="8">
    <source>
        <dbReference type="SAM" id="MobiDB-lite"/>
    </source>
</evidence>
<dbReference type="InterPro" id="IPR014906">
    <property type="entry name" value="PRP4-like"/>
</dbReference>
<dbReference type="GO" id="GO:0071021">
    <property type="term" value="C:U2-type post-spliceosomal complex"/>
    <property type="evidence" value="ECO:0007669"/>
    <property type="project" value="TreeGrafter"/>
</dbReference>
<keyword evidence="6" id="KW-0508">mRNA splicing</keyword>
<dbReference type="GO" id="GO:0000350">
    <property type="term" value="P:generation of catalytic spliceosome for second transesterification step"/>
    <property type="evidence" value="ECO:0007669"/>
    <property type="project" value="TreeGrafter"/>
</dbReference>
<dbReference type="InterPro" id="IPR005197">
    <property type="entry name" value="Glyco_hydro_71"/>
</dbReference>
<accession>A0A364KVY4</accession>
<feature type="region of interest" description="Disordered" evidence="8">
    <location>
        <begin position="1"/>
        <end position="37"/>
    </location>
</feature>
<dbReference type="STRING" id="1196081.A0A364KVY4"/>
<comment type="caution">
    <text evidence="10">The sequence shown here is derived from an EMBL/GenBank/DDBJ whole genome shotgun (WGS) entry which is preliminary data.</text>
</comment>
<dbReference type="CDD" id="cd12148">
    <property type="entry name" value="fungal_TF_MHR"/>
    <property type="match status" value="1"/>
</dbReference>
<dbReference type="Gene3D" id="4.10.280.110">
    <property type="entry name" value="Pre-mRNA processing factor 4 domain"/>
    <property type="match status" value="1"/>
</dbReference>
<dbReference type="RefSeq" id="XP_040732226.1">
    <property type="nucleotide sequence ID" value="XM_040876010.1"/>
</dbReference>
<dbReference type="Gene3D" id="3.20.20.80">
    <property type="entry name" value="Glycosidases"/>
    <property type="match status" value="1"/>
</dbReference>
<keyword evidence="7" id="KW-0539">Nucleus</keyword>
<dbReference type="InterPro" id="IPR004098">
    <property type="entry name" value="Prp18"/>
</dbReference>
<sequence length="1159" mass="129786">MDFASLMAKEISKAKPSDTKDKKETTNNNKYQRRADVEAARIAAYNAEQERLQREREEKAALKRKHEEDEIERRREREEKKRKLAEESRKKREAEEEAAERQRRKRLGLPELPPRASEEGTPVPEEDDIDDEELIKKLRELNEPATLFAETHKARLKRYRKLVQRSLTPQLSKGPIPTTLELVPEKDMKIPVKIPKDIDPEARNFLFRQLASYFTMLLEEWAIALAKRDTSVKESFAGRQAFNAMVQSRDNMRPLFKKFETGDIDHTVLEAVVEIVHCAQERRYVDANDGYLRLSIGKAAWPIGVTMVGIHERSAREKLHESDNKAHIMSDEVTRKYLQSIKRCLSFAQVRWPPDDQLQLMAAVKLITYSASPTGRAVFAHYMVGSMTAAEAVTDVNDAIAAGFDGFALNTHTISSSDTWNTDALNYLFTAAAGTSFKLFISFDMSWGLDVSSLAAFLAPFVAQEAYYFVDGKAFISTYTGGTISNSEWDSGFIVPLEQTYGITPYFVPNFGDYSGYPTGVFSAYPILSGVFTWESAWPAAGTTPANVSDSVDAQALAEAHAAGAVYMMPLSSFQFKYLGSGQDWYRIGEDNLPQRMEQILTLQPDFVEVITWNDAGESHYVGDFWAEQIDGTSIGTYADGFDHKGWLQIITPFISAYKAGATDISQITPPNSAPVGALWYRTLLTTAGCSSTISNYQSALDAVNFAVILPSAGYTINVYSNSQLIGSYPGVAGLNYNSVPGLQVGSGQYIQVLDSSNSVVATATGTKSVASERTYFTYLDIYKDSLYTTWPIVSIDSLKARLNDRRKIDYESYALAAALSAATIVQLKLSRNESMSEKAPSVEGEDFVKDCLRHRTQYNHQNSITVNSLLTSLFLHMYYANTGQMSAATFALRETITYADLLRLGDPTTLKSVCRDEKELRLRVFWVLFVTERTFCIQHRLPMTMQKINEYPTFLDAHDINPHSVGGFCELVRLFTYVETELVQSTALEQAVPISSYSKEELQCISTDLDTRTHHLTSLGDLQIADIETTRAWLRSLLWQHAASRFMLESDACNVHFTPEYPFHLARDLLSFLSKVQSSSIRAHAYSMEVKLSQVAHSLLDTIAVVPSIGLMRGQQYGPEHVVIALEQLLGLTASVISETLILLETLAEILAQISTAF</sequence>
<dbReference type="SMART" id="SM00500">
    <property type="entry name" value="SFM"/>
    <property type="match status" value="1"/>
</dbReference>
<keyword evidence="5" id="KW-0747">Spliceosome</keyword>
<dbReference type="SUPFAM" id="SSF47938">
    <property type="entry name" value="Functional domain of the splicing factor Prp18"/>
    <property type="match status" value="1"/>
</dbReference>
<evidence type="ECO:0000313" key="11">
    <source>
        <dbReference type="Proteomes" id="UP000249363"/>
    </source>
</evidence>
<comment type="subcellular location">
    <subcellularLocation>
        <location evidence="1">Nucleus</location>
    </subcellularLocation>
</comment>